<gene>
    <name evidence="7" type="ORF">DILT_LOCUS7319</name>
</gene>
<dbReference type="PANTHER" id="PTHR12191:SF37">
    <property type="entry name" value="ZINC TRANSPORTER FOI"/>
    <property type="match status" value="1"/>
</dbReference>
<proteinExistence type="inferred from homology"/>
<keyword evidence="5 6" id="KW-0472">Membrane</keyword>
<comment type="subcellular location">
    <subcellularLocation>
        <location evidence="1">Membrane</location>
        <topology evidence="1">Multi-pass membrane protein</topology>
    </subcellularLocation>
</comment>
<accession>A0A3P7LNG3</accession>
<evidence type="ECO:0000256" key="6">
    <source>
        <dbReference type="SAM" id="Phobius"/>
    </source>
</evidence>
<keyword evidence="3 6" id="KW-0812">Transmembrane</keyword>
<protein>
    <submittedName>
        <fullName evidence="7">Uncharacterized protein</fullName>
    </submittedName>
</protein>
<keyword evidence="8" id="KW-1185">Reference proteome</keyword>
<evidence type="ECO:0000256" key="2">
    <source>
        <dbReference type="ARBA" id="ARBA00006939"/>
    </source>
</evidence>
<evidence type="ECO:0000313" key="8">
    <source>
        <dbReference type="Proteomes" id="UP000281553"/>
    </source>
</evidence>
<evidence type="ECO:0000313" key="7">
    <source>
        <dbReference type="EMBL" id="VDN11488.1"/>
    </source>
</evidence>
<dbReference type="GO" id="GO:0030003">
    <property type="term" value="P:intracellular monoatomic cation homeostasis"/>
    <property type="evidence" value="ECO:0007669"/>
    <property type="project" value="TreeGrafter"/>
</dbReference>
<evidence type="ECO:0000256" key="1">
    <source>
        <dbReference type="ARBA" id="ARBA00004141"/>
    </source>
</evidence>
<feature type="transmembrane region" description="Helical" evidence="6">
    <location>
        <begin position="20"/>
        <end position="46"/>
    </location>
</feature>
<dbReference type="OrthoDB" id="200954at2759"/>
<dbReference type="GO" id="GO:0071578">
    <property type="term" value="P:zinc ion import across plasma membrane"/>
    <property type="evidence" value="ECO:0007669"/>
    <property type="project" value="TreeGrafter"/>
</dbReference>
<feature type="transmembrane region" description="Helical" evidence="6">
    <location>
        <begin position="93"/>
        <end position="111"/>
    </location>
</feature>
<keyword evidence="4 6" id="KW-1133">Transmembrane helix</keyword>
<evidence type="ECO:0000256" key="5">
    <source>
        <dbReference type="ARBA" id="ARBA00023136"/>
    </source>
</evidence>
<dbReference type="EMBL" id="UYRU01051560">
    <property type="protein sequence ID" value="VDN11488.1"/>
    <property type="molecule type" value="Genomic_DNA"/>
</dbReference>
<evidence type="ECO:0000256" key="3">
    <source>
        <dbReference type="ARBA" id="ARBA00022692"/>
    </source>
</evidence>
<feature type="transmembrane region" description="Helical" evidence="6">
    <location>
        <begin position="67"/>
        <end position="87"/>
    </location>
</feature>
<dbReference type="GO" id="GO:0005886">
    <property type="term" value="C:plasma membrane"/>
    <property type="evidence" value="ECO:0007669"/>
    <property type="project" value="TreeGrafter"/>
</dbReference>
<dbReference type="Pfam" id="PF02535">
    <property type="entry name" value="Zip"/>
    <property type="match status" value="1"/>
</dbReference>
<feature type="transmembrane region" description="Helical" evidence="6">
    <location>
        <begin position="132"/>
        <end position="152"/>
    </location>
</feature>
<reference evidence="7 8" key="1">
    <citation type="submission" date="2018-11" db="EMBL/GenBank/DDBJ databases">
        <authorList>
            <consortium name="Pathogen Informatics"/>
        </authorList>
    </citation>
    <scope>NUCLEOTIDE SEQUENCE [LARGE SCALE GENOMIC DNA]</scope>
</reference>
<evidence type="ECO:0000256" key="4">
    <source>
        <dbReference type="ARBA" id="ARBA00022989"/>
    </source>
</evidence>
<comment type="similarity">
    <text evidence="2">Belongs to the ZIP transporter (TC 2.A.5) family.</text>
</comment>
<dbReference type="PANTHER" id="PTHR12191">
    <property type="entry name" value="SOLUTE CARRIER FAMILY 39"/>
    <property type="match status" value="1"/>
</dbReference>
<dbReference type="InterPro" id="IPR050799">
    <property type="entry name" value="ZIP_Transporter"/>
</dbReference>
<sequence>MAAIAWMVIMGDGLHNFTDGMAIGVAFTASIAGGISTTVAVFCHELPHELGDFAVLLRTGMRIKEALFFNVVSSVLCLVGMFVGIGVGNIESAATWIFALTAGTFIYIALVDMLPELNTVEVKAGRSRTVQLIIQNLGLITGAGIMFLIAFFEEDLLNIVG</sequence>
<dbReference type="GO" id="GO:0140410">
    <property type="term" value="F:monoatomic cation:bicarbonate symporter activity"/>
    <property type="evidence" value="ECO:0007669"/>
    <property type="project" value="TreeGrafter"/>
</dbReference>
<dbReference type="Proteomes" id="UP000281553">
    <property type="component" value="Unassembled WGS sequence"/>
</dbReference>
<dbReference type="AlphaFoldDB" id="A0A3P7LNG3"/>
<organism evidence="7 8">
    <name type="scientific">Dibothriocephalus latus</name>
    <name type="common">Fish tapeworm</name>
    <name type="synonym">Diphyllobothrium latum</name>
    <dbReference type="NCBI Taxonomy" id="60516"/>
    <lineage>
        <taxon>Eukaryota</taxon>
        <taxon>Metazoa</taxon>
        <taxon>Spiralia</taxon>
        <taxon>Lophotrochozoa</taxon>
        <taxon>Platyhelminthes</taxon>
        <taxon>Cestoda</taxon>
        <taxon>Eucestoda</taxon>
        <taxon>Diphyllobothriidea</taxon>
        <taxon>Diphyllobothriidae</taxon>
        <taxon>Dibothriocephalus</taxon>
    </lineage>
</organism>
<dbReference type="InterPro" id="IPR003689">
    <property type="entry name" value="ZIP"/>
</dbReference>
<dbReference type="GO" id="GO:0005385">
    <property type="term" value="F:zinc ion transmembrane transporter activity"/>
    <property type="evidence" value="ECO:0007669"/>
    <property type="project" value="TreeGrafter"/>
</dbReference>
<name>A0A3P7LNG3_DIBLA</name>